<organism evidence="1 2">
    <name type="scientific">Humidesulfovibrio mexicanus</name>
    <dbReference type="NCBI Taxonomy" id="147047"/>
    <lineage>
        <taxon>Bacteria</taxon>
        <taxon>Pseudomonadati</taxon>
        <taxon>Thermodesulfobacteriota</taxon>
        <taxon>Desulfovibrionia</taxon>
        <taxon>Desulfovibrionales</taxon>
        <taxon>Desulfovibrionaceae</taxon>
        <taxon>Humidesulfovibrio</taxon>
    </lineage>
</organism>
<gene>
    <name evidence="1" type="ORF">SAMN04488503_2030</name>
</gene>
<evidence type="ECO:0000313" key="2">
    <source>
        <dbReference type="Proteomes" id="UP000198324"/>
    </source>
</evidence>
<dbReference type="Proteomes" id="UP000198324">
    <property type="component" value="Unassembled WGS sequence"/>
</dbReference>
<dbReference type="OrthoDB" id="5453597at2"/>
<accession>A0A239AK79</accession>
<evidence type="ECO:0000313" key="1">
    <source>
        <dbReference type="EMBL" id="SNR95781.1"/>
    </source>
</evidence>
<dbReference type="RefSeq" id="WP_089274262.1">
    <property type="nucleotide sequence ID" value="NZ_FZOC01000004.1"/>
</dbReference>
<sequence length="182" mass="19438">MAWRGLEILGHLESGSQFTFELARVVGITNALVRKACAKLAAKGLIITGEDVHELTAAGREALAGSRNAVSGPGKGGCVERHKGSVRAKAWRALRIRRKASVEDLLPLVLGHGAAPVDEANARRSLDRYLTALAKSGHLTELPRRGGPARWILTNDTGPCAPAWNNSQRTVTDANTGEVHRV</sequence>
<proteinExistence type="predicted"/>
<dbReference type="InterPro" id="IPR036390">
    <property type="entry name" value="WH_DNA-bd_sf"/>
</dbReference>
<dbReference type="SUPFAM" id="SSF46785">
    <property type="entry name" value="Winged helix' DNA-binding domain"/>
    <property type="match status" value="1"/>
</dbReference>
<dbReference type="AlphaFoldDB" id="A0A239AK79"/>
<name>A0A239AK79_9BACT</name>
<reference evidence="1 2" key="1">
    <citation type="submission" date="2017-06" db="EMBL/GenBank/DDBJ databases">
        <authorList>
            <person name="Kim H.J."/>
            <person name="Triplett B.A."/>
        </authorList>
    </citation>
    <scope>NUCLEOTIDE SEQUENCE [LARGE SCALE GENOMIC DNA]</scope>
    <source>
        <strain evidence="1 2">DSM 13116</strain>
    </source>
</reference>
<protein>
    <submittedName>
        <fullName evidence="1">Uncharacterized protein</fullName>
    </submittedName>
</protein>
<keyword evidence="2" id="KW-1185">Reference proteome</keyword>
<dbReference type="EMBL" id="FZOC01000004">
    <property type="protein sequence ID" value="SNR95781.1"/>
    <property type="molecule type" value="Genomic_DNA"/>
</dbReference>